<dbReference type="GO" id="GO:0004674">
    <property type="term" value="F:protein serine/threonine kinase activity"/>
    <property type="evidence" value="ECO:0007669"/>
    <property type="project" value="UniProtKB-KW"/>
</dbReference>
<dbReference type="Gene3D" id="1.10.510.10">
    <property type="entry name" value="Transferase(Phosphotransferase) domain 1"/>
    <property type="match status" value="1"/>
</dbReference>
<keyword evidence="8 17" id="KW-0418">Kinase</keyword>
<dbReference type="GeneID" id="25912470"/>
<feature type="compositionally biased region" description="Polar residues" evidence="15">
    <location>
        <begin position="960"/>
        <end position="994"/>
    </location>
</feature>
<evidence type="ECO:0000259" key="16">
    <source>
        <dbReference type="PROSITE" id="PS50011"/>
    </source>
</evidence>
<dbReference type="GO" id="GO:0046872">
    <property type="term" value="F:metal ion binding"/>
    <property type="evidence" value="ECO:0007669"/>
    <property type="project" value="UniProtKB-KW"/>
</dbReference>
<evidence type="ECO:0000256" key="14">
    <source>
        <dbReference type="PROSITE-ProRule" id="PRU10141"/>
    </source>
</evidence>
<comment type="catalytic activity">
    <reaction evidence="11">
        <text>L-seryl-[protein] + ATP = O-phospho-L-seryl-[protein] + ADP + H(+)</text>
        <dbReference type="Rhea" id="RHEA:17989"/>
        <dbReference type="Rhea" id="RHEA-COMP:9863"/>
        <dbReference type="Rhea" id="RHEA-COMP:11604"/>
        <dbReference type="ChEBI" id="CHEBI:15378"/>
        <dbReference type="ChEBI" id="CHEBI:29999"/>
        <dbReference type="ChEBI" id="CHEBI:30616"/>
        <dbReference type="ChEBI" id="CHEBI:83421"/>
        <dbReference type="ChEBI" id="CHEBI:456216"/>
        <dbReference type="EC" id="2.7.12.1"/>
    </reaction>
</comment>
<keyword evidence="5" id="KW-0723">Serine/threonine-protein kinase</keyword>
<dbReference type="Proteomes" id="UP000054560">
    <property type="component" value="Unassembled WGS sequence"/>
</dbReference>
<evidence type="ECO:0000313" key="17">
    <source>
        <dbReference type="EMBL" id="KNC75511.1"/>
    </source>
</evidence>
<feature type="region of interest" description="Disordered" evidence="15">
    <location>
        <begin position="571"/>
        <end position="681"/>
    </location>
</feature>
<feature type="compositionally biased region" description="Low complexity" evidence="15">
    <location>
        <begin position="870"/>
        <end position="888"/>
    </location>
</feature>
<dbReference type="InterPro" id="IPR011009">
    <property type="entry name" value="Kinase-like_dom_sf"/>
</dbReference>
<dbReference type="GO" id="GO:0030036">
    <property type="term" value="P:actin cytoskeleton organization"/>
    <property type="evidence" value="ECO:0007669"/>
    <property type="project" value="TreeGrafter"/>
</dbReference>
<dbReference type="Gene3D" id="3.30.200.20">
    <property type="entry name" value="Phosphorylase Kinase, domain 1"/>
    <property type="match status" value="1"/>
</dbReference>
<feature type="region of interest" description="Disordered" evidence="15">
    <location>
        <begin position="916"/>
        <end position="942"/>
    </location>
</feature>
<dbReference type="PROSITE" id="PS00107">
    <property type="entry name" value="PROTEIN_KINASE_ATP"/>
    <property type="match status" value="1"/>
</dbReference>
<feature type="region of interest" description="Disordered" evidence="15">
    <location>
        <begin position="958"/>
        <end position="994"/>
    </location>
</feature>
<feature type="compositionally biased region" description="Basic and acidic residues" evidence="15">
    <location>
        <begin position="192"/>
        <end position="213"/>
    </location>
</feature>
<feature type="compositionally biased region" description="Low complexity" evidence="15">
    <location>
        <begin position="726"/>
        <end position="749"/>
    </location>
</feature>
<evidence type="ECO:0000256" key="1">
    <source>
        <dbReference type="ARBA" id="ARBA00001936"/>
    </source>
</evidence>
<feature type="region of interest" description="Disordered" evidence="15">
    <location>
        <begin position="1"/>
        <end position="93"/>
    </location>
</feature>
<evidence type="ECO:0000256" key="6">
    <source>
        <dbReference type="ARBA" id="ARBA00022679"/>
    </source>
</evidence>
<feature type="compositionally biased region" description="Gly residues" evidence="15">
    <location>
        <begin position="74"/>
        <end position="83"/>
    </location>
</feature>
<dbReference type="GO" id="GO:0005737">
    <property type="term" value="C:cytoplasm"/>
    <property type="evidence" value="ECO:0007669"/>
    <property type="project" value="TreeGrafter"/>
</dbReference>
<feature type="compositionally biased region" description="Polar residues" evidence="15">
    <location>
        <begin position="36"/>
        <end position="53"/>
    </location>
</feature>
<feature type="compositionally biased region" description="Polar residues" evidence="15">
    <location>
        <begin position="8"/>
        <end position="18"/>
    </location>
</feature>
<dbReference type="PRINTS" id="PR00109">
    <property type="entry name" value="TYRKINASE"/>
</dbReference>
<dbReference type="RefSeq" id="XP_014149413.1">
    <property type="nucleotide sequence ID" value="XM_014293938.1"/>
</dbReference>
<keyword evidence="7 14" id="KW-0547">Nucleotide-binding</keyword>
<keyword evidence="6" id="KW-0808">Transferase</keyword>
<evidence type="ECO:0000256" key="3">
    <source>
        <dbReference type="ARBA" id="ARBA00005843"/>
    </source>
</evidence>
<dbReference type="STRING" id="667725.A0A0L0FGC6"/>
<comment type="cofactor">
    <cofactor evidence="2">
        <name>Mg(2+)</name>
        <dbReference type="ChEBI" id="CHEBI:18420"/>
    </cofactor>
</comment>
<evidence type="ECO:0000256" key="7">
    <source>
        <dbReference type="ARBA" id="ARBA00022741"/>
    </source>
</evidence>
<comment type="catalytic activity">
    <reaction evidence="12">
        <text>L-threonyl-[protein] + ATP = O-phospho-L-threonyl-[protein] + ADP + H(+)</text>
        <dbReference type="Rhea" id="RHEA:46608"/>
        <dbReference type="Rhea" id="RHEA-COMP:11060"/>
        <dbReference type="Rhea" id="RHEA-COMP:11605"/>
        <dbReference type="ChEBI" id="CHEBI:15378"/>
        <dbReference type="ChEBI" id="CHEBI:30013"/>
        <dbReference type="ChEBI" id="CHEBI:30616"/>
        <dbReference type="ChEBI" id="CHEBI:61977"/>
        <dbReference type="ChEBI" id="CHEBI:456216"/>
        <dbReference type="EC" id="2.7.12.1"/>
    </reaction>
</comment>
<evidence type="ECO:0000256" key="8">
    <source>
        <dbReference type="ARBA" id="ARBA00022777"/>
    </source>
</evidence>
<comment type="catalytic activity">
    <reaction evidence="13">
        <text>L-tyrosyl-[protein] + ATP = O-phospho-L-tyrosyl-[protein] + ADP + H(+)</text>
        <dbReference type="Rhea" id="RHEA:10596"/>
        <dbReference type="Rhea" id="RHEA-COMP:10136"/>
        <dbReference type="Rhea" id="RHEA-COMP:20101"/>
        <dbReference type="ChEBI" id="CHEBI:15378"/>
        <dbReference type="ChEBI" id="CHEBI:30616"/>
        <dbReference type="ChEBI" id="CHEBI:46858"/>
        <dbReference type="ChEBI" id="CHEBI:61978"/>
        <dbReference type="ChEBI" id="CHEBI:456216"/>
        <dbReference type="EC" id="2.7.12.1"/>
    </reaction>
</comment>
<dbReference type="InterPro" id="IPR000719">
    <property type="entry name" value="Prot_kinase_dom"/>
</dbReference>
<dbReference type="Pfam" id="PF07714">
    <property type="entry name" value="PK_Tyr_Ser-Thr"/>
    <property type="match status" value="1"/>
</dbReference>
<keyword evidence="10" id="KW-0464">Manganese</keyword>
<name>A0A0L0FGC6_9EUKA</name>
<dbReference type="InterPro" id="IPR008266">
    <property type="entry name" value="Tyr_kinase_AS"/>
</dbReference>
<evidence type="ECO:0000256" key="15">
    <source>
        <dbReference type="SAM" id="MobiDB-lite"/>
    </source>
</evidence>
<protein>
    <recommendedName>
        <fullName evidence="4">dual-specificity kinase</fullName>
        <ecNumber evidence="4">2.7.12.1</ecNumber>
    </recommendedName>
</protein>
<evidence type="ECO:0000256" key="5">
    <source>
        <dbReference type="ARBA" id="ARBA00022527"/>
    </source>
</evidence>
<dbReference type="GO" id="GO:0004712">
    <property type="term" value="F:protein serine/threonine/tyrosine kinase activity"/>
    <property type="evidence" value="ECO:0007669"/>
    <property type="project" value="UniProtKB-EC"/>
</dbReference>
<evidence type="ECO:0000256" key="13">
    <source>
        <dbReference type="ARBA" id="ARBA00051680"/>
    </source>
</evidence>
<accession>A0A0L0FGC6</accession>
<feature type="compositionally biased region" description="Polar residues" evidence="15">
    <location>
        <begin position="631"/>
        <end position="646"/>
    </location>
</feature>
<comment type="similarity">
    <text evidence="3">Belongs to the protein kinase superfamily. TKL Ser/Thr protein kinase family.</text>
</comment>
<dbReference type="InterPro" id="IPR001245">
    <property type="entry name" value="Ser-Thr/Tyr_kinase_cat_dom"/>
</dbReference>
<feature type="non-terminal residue" evidence="17">
    <location>
        <position position="1"/>
    </location>
</feature>
<evidence type="ECO:0000313" key="18">
    <source>
        <dbReference type="Proteomes" id="UP000054560"/>
    </source>
</evidence>
<dbReference type="EMBL" id="KQ243579">
    <property type="protein sequence ID" value="KNC75511.1"/>
    <property type="molecule type" value="Genomic_DNA"/>
</dbReference>
<evidence type="ECO:0000256" key="12">
    <source>
        <dbReference type="ARBA" id="ARBA00049308"/>
    </source>
</evidence>
<comment type="cofactor">
    <cofactor evidence="1">
        <name>Mn(2+)</name>
        <dbReference type="ChEBI" id="CHEBI:29035"/>
    </cofactor>
</comment>
<feature type="compositionally biased region" description="Polar residues" evidence="15">
    <location>
        <begin position="84"/>
        <end position="93"/>
    </location>
</feature>
<feature type="compositionally biased region" description="Low complexity" evidence="15">
    <location>
        <begin position="795"/>
        <end position="804"/>
    </location>
</feature>
<sequence length="994" mass="109301">ARRAPTNRPASANATLWSENRKGSDVHTNADKDEGNSTSFSRKYTDGSKNSYLHTHHESKKKTKSCSSDVFKGVGVGNTGGGLSDSSATETSVNDRPVGLFITGDSSSDMLKHDLEGDEVQPKARVHLQAKTELEMNPIVQKQQQPPDSRCQVQQDDTETTRRQSEKSVLFEVTANQSCADDIAQVTPKTSTEFDTREMEREREKEVHTKDGDDVSVSSNDSVDFTLKMFLTENPVAGAARFIGKKISRRYKGGGTGSKYYRHRREDHVMRNFRLDDLKFGPELGQGFFGSVHLCTHKATGEKMAVKEMKASTDKEGCEAFQREVTLLRRLRNPNVLEFYGVFILKDHSMLLITEYISGGTLHRYLKDKSKPLTWDLRLGFLHDIAKGCSYLHLNDVIHRDLTSKNCLIRSDLSVCVADFGLARVAERRPTRMSVVGSPYWMAPEMLHGKQYNHSADVFSFGIIMGEVAARIKAEPDIFPRTNDFGVDYDGLRKLCPPEMPFDFFQLLITCTNLNPSSRPSFAECAMVMDLLGYSITDEEAIVARPNRIMRSYSFDKLGHSKLSQMLGRRVVVTEESESPSKEKSKRKSAAAKARAEREREREKERERERTKDDGETQSLGGPMEKHRSNADATNPHGNDRGNSVTIVGGDKETAIEQRHVRGSSVSVCAKRGSPPKPKVSARYAIANASVSKYKKGLAEGEGEGLGTVSTRENATVDIRPNISPDSDTGTDTKSESSTTSVSAAPSTDRSIGPEVNKLKLKGVAERAIPTTPSSPLRPNREFQSASINSGIRYSMSVSRTSSSAAKDGAQKQASAYDGVELEREEADVSNPQGAVDERASDGSCLERSQAETSEKANEVCLGKDGDAATSTPDSTVTTSGTSVGGSQDTDRNADVNSCSGEYGMHETVLSQLKIGEPPRMPRRSSEHIKTSNVSVPQADVRHRSESVRMVWKSDHSQRASHLQRASNTNKFITASHTDESTSSETCTPSLPDT</sequence>
<feature type="region of interest" description="Disordered" evidence="15">
    <location>
        <begin position="189"/>
        <end position="215"/>
    </location>
</feature>
<evidence type="ECO:0000256" key="11">
    <source>
        <dbReference type="ARBA" id="ARBA00049003"/>
    </source>
</evidence>
<feature type="compositionally biased region" description="Basic and acidic residues" evidence="15">
    <location>
        <begin position="849"/>
        <end position="867"/>
    </location>
</feature>
<feature type="region of interest" description="Disordered" evidence="15">
    <location>
        <begin position="138"/>
        <end position="165"/>
    </location>
</feature>
<feature type="domain" description="Protein kinase" evidence="16">
    <location>
        <begin position="278"/>
        <end position="532"/>
    </location>
</feature>
<dbReference type="SUPFAM" id="SSF56112">
    <property type="entry name" value="Protein kinase-like (PK-like)"/>
    <property type="match status" value="1"/>
</dbReference>
<feature type="region of interest" description="Disordered" evidence="15">
    <location>
        <begin position="698"/>
        <end position="901"/>
    </location>
</feature>
<dbReference type="PROSITE" id="PS50011">
    <property type="entry name" value="PROTEIN_KINASE_DOM"/>
    <property type="match status" value="1"/>
</dbReference>
<evidence type="ECO:0000256" key="2">
    <source>
        <dbReference type="ARBA" id="ARBA00001946"/>
    </source>
</evidence>
<evidence type="ECO:0000256" key="10">
    <source>
        <dbReference type="ARBA" id="ARBA00023211"/>
    </source>
</evidence>
<dbReference type="AlphaFoldDB" id="A0A0L0FGC6"/>
<dbReference type="GO" id="GO:0005524">
    <property type="term" value="F:ATP binding"/>
    <property type="evidence" value="ECO:0007669"/>
    <property type="project" value="UniProtKB-UniRule"/>
</dbReference>
<dbReference type="InterPro" id="IPR017441">
    <property type="entry name" value="Protein_kinase_ATP_BS"/>
</dbReference>
<feature type="compositionally biased region" description="Basic and acidic residues" evidence="15">
    <location>
        <begin position="650"/>
        <end position="660"/>
    </location>
</feature>
<evidence type="ECO:0000256" key="4">
    <source>
        <dbReference type="ARBA" id="ARBA00013203"/>
    </source>
</evidence>
<feature type="compositionally biased region" description="Polar residues" evidence="15">
    <location>
        <begin position="771"/>
        <end position="792"/>
    </location>
</feature>
<dbReference type="EC" id="2.7.12.1" evidence="4"/>
<feature type="binding site" evidence="14">
    <location>
        <position position="307"/>
    </location>
    <ligand>
        <name>ATP</name>
        <dbReference type="ChEBI" id="CHEBI:30616"/>
    </ligand>
</feature>
<dbReference type="PROSITE" id="PS00109">
    <property type="entry name" value="PROTEIN_KINASE_TYR"/>
    <property type="match status" value="1"/>
</dbReference>
<proteinExistence type="inferred from homology"/>
<organism evidence="17 18">
    <name type="scientific">Sphaeroforma arctica JP610</name>
    <dbReference type="NCBI Taxonomy" id="667725"/>
    <lineage>
        <taxon>Eukaryota</taxon>
        <taxon>Ichthyosporea</taxon>
        <taxon>Ichthyophonida</taxon>
        <taxon>Sphaeroforma</taxon>
    </lineage>
</organism>
<gene>
    <name evidence="17" type="ORF">SARC_11966</name>
</gene>
<keyword evidence="18" id="KW-1185">Reference proteome</keyword>
<feature type="compositionally biased region" description="Polar residues" evidence="15">
    <location>
        <begin position="140"/>
        <end position="155"/>
    </location>
</feature>
<dbReference type="OrthoDB" id="20134at2759"/>
<feature type="compositionally biased region" description="Basic and acidic residues" evidence="15">
    <location>
        <begin position="19"/>
        <end position="35"/>
    </location>
</feature>
<dbReference type="eggNOG" id="KOG1187">
    <property type="taxonomic scope" value="Eukaryota"/>
</dbReference>
<keyword evidence="9 14" id="KW-0067">ATP-binding</keyword>
<evidence type="ECO:0000256" key="9">
    <source>
        <dbReference type="ARBA" id="ARBA00022840"/>
    </source>
</evidence>
<dbReference type="PANTHER" id="PTHR46485">
    <property type="entry name" value="LIM DOMAIN KINASE 1"/>
    <property type="match status" value="1"/>
</dbReference>
<dbReference type="InterPro" id="IPR050940">
    <property type="entry name" value="Actin_reg-Ser/Thr_kinase"/>
</dbReference>
<reference evidence="17 18" key="1">
    <citation type="submission" date="2011-02" db="EMBL/GenBank/DDBJ databases">
        <title>The Genome Sequence of Sphaeroforma arctica JP610.</title>
        <authorList>
            <consortium name="The Broad Institute Genome Sequencing Platform"/>
            <person name="Russ C."/>
            <person name="Cuomo C."/>
            <person name="Young S.K."/>
            <person name="Zeng Q."/>
            <person name="Gargeya S."/>
            <person name="Alvarado L."/>
            <person name="Berlin A."/>
            <person name="Chapman S.B."/>
            <person name="Chen Z."/>
            <person name="Freedman E."/>
            <person name="Gellesch M."/>
            <person name="Goldberg J."/>
            <person name="Griggs A."/>
            <person name="Gujja S."/>
            <person name="Heilman E."/>
            <person name="Heiman D."/>
            <person name="Howarth C."/>
            <person name="Mehta T."/>
            <person name="Neiman D."/>
            <person name="Pearson M."/>
            <person name="Roberts A."/>
            <person name="Saif S."/>
            <person name="Shea T."/>
            <person name="Shenoy N."/>
            <person name="Sisk P."/>
            <person name="Stolte C."/>
            <person name="Sykes S."/>
            <person name="White J."/>
            <person name="Yandava C."/>
            <person name="Burger G."/>
            <person name="Gray M.W."/>
            <person name="Holland P.W.H."/>
            <person name="King N."/>
            <person name="Lang F.B.F."/>
            <person name="Roger A.J."/>
            <person name="Ruiz-Trillo I."/>
            <person name="Haas B."/>
            <person name="Nusbaum C."/>
            <person name="Birren B."/>
        </authorList>
    </citation>
    <scope>NUCLEOTIDE SEQUENCE [LARGE SCALE GENOMIC DNA]</scope>
    <source>
        <strain evidence="17 18">JP610</strain>
    </source>
</reference>
<dbReference type="GO" id="GO:0005634">
    <property type="term" value="C:nucleus"/>
    <property type="evidence" value="ECO:0007669"/>
    <property type="project" value="TreeGrafter"/>
</dbReference>
<feature type="compositionally biased region" description="Basic and acidic residues" evidence="15">
    <location>
        <begin position="594"/>
        <end position="615"/>
    </location>
</feature>
<dbReference type="PANTHER" id="PTHR46485:SF5">
    <property type="entry name" value="CENTER DIVIDER, ISOFORM A"/>
    <property type="match status" value="1"/>
</dbReference>